<dbReference type="InterPro" id="IPR022742">
    <property type="entry name" value="Hydrolase_4"/>
</dbReference>
<dbReference type="InterPro" id="IPR029058">
    <property type="entry name" value="AB_hydrolase_fold"/>
</dbReference>
<evidence type="ECO:0000313" key="3">
    <source>
        <dbReference type="Proteomes" id="UP000737171"/>
    </source>
</evidence>
<reference evidence="2 3" key="1">
    <citation type="submission" date="2020-05" db="EMBL/GenBank/DDBJ databases">
        <title>Aquincola sp. isolate from soil.</title>
        <authorList>
            <person name="Han J."/>
            <person name="Kim D.-U."/>
        </authorList>
    </citation>
    <scope>NUCLEOTIDE SEQUENCE [LARGE SCALE GENOMIC DNA]</scope>
    <source>
        <strain evidence="2 3">S2</strain>
    </source>
</reference>
<evidence type="ECO:0000313" key="2">
    <source>
        <dbReference type="EMBL" id="NRF66531.1"/>
    </source>
</evidence>
<name>A0ABX2EBL1_9BURK</name>
<dbReference type="SUPFAM" id="SSF53474">
    <property type="entry name" value="alpha/beta-Hydrolases"/>
    <property type="match status" value="1"/>
</dbReference>
<dbReference type="Pfam" id="PF12146">
    <property type="entry name" value="Hydrolase_4"/>
    <property type="match status" value="1"/>
</dbReference>
<organism evidence="2 3">
    <name type="scientific">Pseudaquabacterium terrae</name>
    <dbReference type="NCBI Taxonomy" id="2732868"/>
    <lineage>
        <taxon>Bacteria</taxon>
        <taxon>Pseudomonadati</taxon>
        <taxon>Pseudomonadota</taxon>
        <taxon>Betaproteobacteria</taxon>
        <taxon>Burkholderiales</taxon>
        <taxon>Sphaerotilaceae</taxon>
        <taxon>Pseudaquabacterium</taxon>
    </lineage>
</organism>
<keyword evidence="3" id="KW-1185">Reference proteome</keyword>
<proteinExistence type="predicted"/>
<evidence type="ECO:0000259" key="1">
    <source>
        <dbReference type="Pfam" id="PF12146"/>
    </source>
</evidence>
<dbReference type="Proteomes" id="UP000737171">
    <property type="component" value="Unassembled WGS sequence"/>
</dbReference>
<dbReference type="NCBIfam" id="TIGR03101">
    <property type="entry name" value="hydr2_PEP"/>
    <property type="match status" value="1"/>
</dbReference>
<gene>
    <name evidence="2" type="ORF">HLB44_06015</name>
</gene>
<keyword evidence="2" id="KW-0378">Hydrolase</keyword>
<sequence length="287" mass="30125">MSGAVEALFLAGASIQPLFALHHPPAPDTPDAPAAPRGAVLYLHPFAEEMNKVRRMAALQARALAAAGYAVLQLDLRGCGDSGAEFEDASWAGWLDDALFAARWLQQRYPAAPLWLWGARAGCLLAAELAGRIDGPAPNLLCWAPVTSGRPHLQQFLRIKLAGALLDGGGAAAAGGLADMKRTLDDGGMVDVAGYRLPAALARGLDNAKLTVPARPGRIAWLDVSSRAEPSLAPAAERWLAECRTAGHQVASEIVAGPAFWQTLEIEEAPALIDATVALLERAPVEA</sequence>
<dbReference type="GO" id="GO:0016787">
    <property type="term" value="F:hydrolase activity"/>
    <property type="evidence" value="ECO:0007669"/>
    <property type="project" value="UniProtKB-KW"/>
</dbReference>
<comment type="caution">
    <text evidence="2">The sequence shown here is derived from an EMBL/GenBank/DDBJ whole genome shotgun (WGS) entry which is preliminary data.</text>
</comment>
<accession>A0ABX2EBL1</accession>
<dbReference type="EMBL" id="JABRWJ010000002">
    <property type="protein sequence ID" value="NRF66531.1"/>
    <property type="molecule type" value="Genomic_DNA"/>
</dbReference>
<protein>
    <submittedName>
        <fullName evidence="2">Hydrolase 2, exosortase A system-associated</fullName>
    </submittedName>
</protein>
<dbReference type="Gene3D" id="3.40.50.1820">
    <property type="entry name" value="alpha/beta hydrolase"/>
    <property type="match status" value="1"/>
</dbReference>
<feature type="domain" description="Serine aminopeptidase S33" evidence="1">
    <location>
        <begin position="35"/>
        <end position="159"/>
    </location>
</feature>
<dbReference type="InterPro" id="IPR017532">
    <property type="entry name" value="Hydrolase-2_PEP"/>
</dbReference>